<keyword evidence="4" id="KW-0255">Endonuclease</keyword>
<dbReference type="GO" id="GO:0003964">
    <property type="term" value="F:RNA-directed DNA polymerase activity"/>
    <property type="evidence" value="ECO:0007669"/>
    <property type="project" value="UniProtKB-KW"/>
</dbReference>
<dbReference type="PANTHER" id="PTHR34072">
    <property type="entry name" value="ENZYMATIC POLYPROTEIN-RELATED"/>
    <property type="match status" value="1"/>
</dbReference>
<reference evidence="9" key="1">
    <citation type="submission" date="2016-06" db="EMBL/GenBank/DDBJ databases">
        <title>Parallel loss of symbiosis genes in relatives of nitrogen-fixing non-legume Parasponia.</title>
        <authorList>
            <person name="Van Velzen R."/>
            <person name="Holmer R."/>
            <person name="Bu F."/>
            <person name="Rutten L."/>
            <person name="Van Zeijl A."/>
            <person name="Liu W."/>
            <person name="Santuari L."/>
            <person name="Cao Q."/>
            <person name="Sharma T."/>
            <person name="Shen D."/>
            <person name="Roswanjaya Y."/>
            <person name="Wardhani T."/>
            <person name="Kalhor M.S."/>
            <person name="Jansen J."/>
            <person name="Van den Hoogen J."/>
            <person name="Gungor B."/>
            <person name="Hartog M."/>
            <person name="Hontelez J."/>
            <person name="Verver J."/>
            <person name="Yang W.-C."/>
            <person name="Schijlen E."/>
            <person name="Repin R."/>
            <person name="Schilthuizen M."/>
            <person name="Schranz E."/>
            <person name="Heidstra R."/>
            <person name="Miyata K."/>
            <person name="Fedorova E."/>
            <person name="Kohlen W."/>
            <person name="Bisseling T."/>
            <person name="Smit S."/>
            <person name="Geurts R."/>
        </authorList>
    </citation>
    <scope>NUCLEOTIDE SEQUENCE [LARGE SCALE GENOMIC DNA]</scope>
    <source>
        <strain evidence="9">cv. WU1-14</strain>
    </source>
</reference>
<dbReference type="InterPro" id="IPR041373">
    <property type="entry name" value="RT_RNaseH"/>
</dbReference>
<evidence type="ECO:0000256" key="5">
    <source>
        <dbReference type="ARBA" id="ARBA00022801"/>
    </source>
</evidence>
<feature type="domain" description="Reverse transcriptase RNase H-like" evidence="7">
    <location>
        <begin position="1"/>
        <end position="63"/>
    </location>
</feature>
<dbReference type="OrthoDB" id="1939491at2759"/>
<keyword evidence="3" id="KW-0540">Nuclease</keyword>
<dbReference type="GO" id="GO:0016787">
    <property type="term" value="F:hydrolase activity"/>
    <property type="evidence" value="ECO:0007669"/>
    <property type="project" value="UniProtKB-KW"/>
</dbReference>
<feature type="non-terminal residue" evidence="8">
    <location>
        <position position="1"/>
    </location>
</feature>
<proteinExistence type="predicted"/>
<evidence type="ECO:0000256" key="2">
    <source>
        <dbReference type="ARBA" id="ARBA00022695"/>
    </source>
</evidence>
<dbReference type="Proteomes" id="UP000237105">
    <property type="component" value="Unassembled WGS sequence"/>
</dbReference>
<evidence type="ECO:0000256" key="1">
    <source>
        <dbReference type="ARBA" id="ARBA00022679"/>
    </source>
</evidence>
<evidence type="ECO:0000259" key="7">
    <source>
        <dbReference type="Pfam" id="PF17917"/>
    </source>
</evidence>
<evidence type="ECO:0000313" key="8">
    <source>
        <dbReference type="EMBL" id="PON76728.1"/>
    </source>
</evidence>
<keyword evidence="5" id="KW-0378">Hydrolase</keyword>
<name>A0A2P5DTV8_PARAD</name>
<dbReference type="PANTHER" id="PTHR34072:SF41">
    <property type="entry name" value="REVERSE TRANSCRIPTASE_RETROTRANSPOSON-DERIVED PROTEIN RNASE H-LIKE DOMAIN-CONTAINING PROTEIN"/>
    <property type="match status" value="1"/>
</dbReference>
<evidence type="ECO:0000256" key="6">
    <source>
        <dbReference type="ARBA" id="ARBA00022918"/>
    </source>
</evidence>
<organism evidence="8 9">
    <name type="scientific">Parasponia andersonii</name>
    <name type="common">Sponia andersonii</name>
    <dbReference type="NCBI Taxonomy" id="3476"/>
    <lineage>
        <taxon>Eukaryota</taxon>
        <taxon>Viridiplantae</taxon>
        <taxon>Streptophyta</taxon>
        <taxon>Embryophyta</taxon>
        <taxon>Tracheophyta</taxon>
        <taxon>Spermatophyta</taxon>
        <taxon>Magnoliopsida</taxon>
        <taxon>eudicotyledons</taxon>
        <taxon>Gunneridae</taxon>
        <taxon>Pentapetalae</taxon>
        <taxon>rosids</taxon>
        <taxon>fabids</taxon>
        <taxon>Rosales</taxon>
        <taxon>Cannabaceae</taxon>
        <taxon>Parasponia</taxon>
    </lineage>
</organism>
<evidence type="ECO:0000256" key="4">
    <source>
        <dbReference type="ARBA" id="ARBA00022759"/>
    </source>
</evidence>
<gene>
    <name evidence="8" type="ORF">PanWU01x14_034140</name>
</gene>
<dbReference type="InterPro" id="IPR043502">
    <property type="entry name" value="DNA/RNA_pol_sf"/>
</dbReference>
<dbReference type="CDD" id="cd09274">
    <property type="entry name" value="RNase_HI_RT_Ty3"/>
    <property type="match status" value="1"/>
</dbReference>
<dbReference type="AlphaFoldDB" id="A0A2P5DTV8"/>
<sequence>TERRYTVQEKGMTTVIHCLRVWRHYLLGNHFTIMTDNVAISYFQTHRKLSPKQARWQDFLAEFDYKLEYNPGKANVVADALSRKAELAALSRPDSTLIEKIKEGVEHNVLAKSLLPLVTEGKTRRFWLSNGLLYAKGNQLYVPK</sequence>
<dbReference type="STRING" id="3476.A0A2P5DTV8"/>
<keyword evidence="1" id="KW-0808">Transferase</keyword>
<dbReference type="SUPFAM" id="SSF56672">
    <property type="entry name" value="DNA/RNA polymerases"/>
    <property type="match status" value="1"/>
</dbReference>
<keyword evidence="2" id="KW-0548">Nucleotidyltransferase</keyword>
<dbReference type="EMBL" id="JXTB01000017">
    <property type="protein sequence ID" value="PON76728.1"/>
    <property type="molecule type" value="Genomic_DNA"/>
</dbReference>
<evidence type="ECO:0000256" key="3">
    <source>
        <dbReference type="ARBA" id="ARBA00022722"/>
    </source>
</evidence>
<comment type="caution">
    <text evidence="8">The sequence shown here is derived from an EMBL/GenBank/DDBJ whole genome shotgun (WGS) entry which is preliminary data.</text>
</comment>
<keyword evidence="6" id="KW-0695">RNA-directed DNA polymerase</keyword>
<protein>
    <recommendedName>
        <fullName evidence="7">Reverse transcriptase RNase H-like domain-containing protein</fullName>
    </recommendedName>
</protein>
<dbReference type="GO" id="GO:0004519">
    <property type="term" value="F:endonuclease activity"/>
    <property type="evidence" value="ECO:0007669"/>
    <property type="project" value="UniProtKB-KW"/>
</dbReference>
<evidence type="ECO:0000313" key="9">
    <source>
        <dbReference type="Proteomes" id="UP000237105"/>
    </source>
</evidence>
<accession>A0A2P5DTV8</accession>
<keyword evidence="9" id="KW-1185">Reference proteome</keyword>
<dbReference type="Pfam" id="PF17917">
    <property type="entry name" value="RT_RNaseH"/>
    <property type="match status" value="1"/>
</dbReference>